<evidence type="ECO:0000256" key="7">
    <source>
        <dbReference type="ARBA" id="ARBA00022777"/>
    </source>
</evidence>
<evidence type="ECO:0000256" key="1">
    <source>
        <dbReference type="ARBA" id="ARBA00009776"/>
    </source>
</evidence>
<keyword evidence="7 11" id="KW-0418">Kinase</keyword>
<dbReference type="Gene3D" id="3.40.50.300">
    <property type="entry name" value="P-loop containing nucleotide triphosphate hydrolases"/>
    <property type="match status" value="1"/>
</dbReference>
<dbReference type="EMBL" id="PKGZ01000005">
    <property type="protein sequence ID" value="PKY91111.1"/>
    <property type="molecule type" value="Genomic_DNA"/>
</dbReference>
<dbReference type="InterPro" id="IPR018094">
    <property type="entry name" value="Thymidylate_kinase"/>
</dbReference>
<evidence type="ECO:0000256" key="9">
    <source>
        <dbReference type="ARBA" id="ARBA00048743"/>
    </source>
</evidence>
<feature type="domain" description="Thymidylate kinase-like" evidence="12">
    <location>
        <begin position="8"/>
        <end position="198"/>
    </location>
</feature>
<dbReference type="GO" id="GO:0006235">
    <property type="term" value="P:dTTP biosynthetic process"/>
    <property type="evidence" value="ECO:0007669"/>
    <property type="project" value="UniProtKB-UniRule"/>
</dbReference>
<comment type="caution">
    <text evidence="13">The sequence shown here is derived from an EMBL/GenBank/DDBJ whole genome shotgun (WGS) entry which is preliminary data.</text>
</comment>
<organism evidence="13 15">
    <name type="scientific">Aerococcus christensenii</name>
    <dbReference type="NCBI Taxonomy" id="87541"/>
    <lineage>
        <taxon>Bacteria</taxon>
        <taxon>Bacillati</taxon>
        <taxon>Bacillota</taxon>
        <taxon>Bacilli</taxon>
        <taxon>Lactobacillales</taxon>
        <taxon>Aerococcaceae</taxon>
        <taxon>Aerococcus</taxon>
    </lineage>
</organism>
<dbReference type="GO" id="GO:0004798">
    <property type="term" value="F:dTMP kinase activity"/>
    <property type="evidence" value="ECO:0007669"/>
    <property type="project" value="UniProtKB-UniRule"/>
</dbReference>
<dbReference type="GO" id="GO:0006227">
    <property type="term" value="P:dUDP biosynthetic process"/>
    <property type="evidence" value="ECO:0007669"/>
    <property type="project" value="TreeGrafter"/>
</dbReference>
<protein>
    <recommendedName>
        <fullName evidence="3 11">Thymidylate kinase</fullName>
        <ecNumber evidence="2 11">2.7.4.9</ecNumber>
    </recommendedName>
    <alternativeName>
        <fullName evidence="11">dTMP kinase</fullName>
    </alternativeName>
</protein>
<sequence>MRGVFITVEGPDGAGKTTLIEGLMEKLQGNLRCPLVFSREPGGEAIAEQIRSIILDTANTAMDKRAEALLYAASRRQHLVGKILPALEAGSFVLCDRFVDSSFAYQGYGRQIGGDEVLELNQFATEGLQADLTLYCDLPAEEGIRRINEYRSQENNRLDRESMAFHHRVVEGYQELLRRYPDRIIAIDAQKSPQEMLQQALEALYQRYPTYFKSKD</sequence>
<keyword evidence="8 11" id="KW-0067">ATP-binding</keyword>
<evidence type="ECO:0000259" key="12">
    <source>
        <dbReference type="Pfam" id="PF02223"/>
    </source>
</evidence>
<comment type="function">
    <text evidence="10 11">Phosphorylation of dTMP to form dTDP in both de novo and salvage pathways of dTTP synthesis.</text>
</comment>
<dbReference type="GO" id="GO:0005524">
    <property type="term" value="F:ATP binding"/>
    <property type="evidence" value="ECO:0007669"/>
    <property type="project" value="UniProtKB-UniRule"/>
</dbReference>
<evidence type="ECO:0000256" key="3">
    <source>
        <dbReference type="ARBA" id="ARBA00017144"/>
    </source>
</evidence>
<evidence type="ECO:0000256" key="5">
    <source>
        <dbReference type="ARBA" id="ARBA00022727"/>
    </source>
</evidence>
<proteinExistence type="inferred from homology"/>
<evidence type="ECO:0000313" key="13">
    <source>
        <dbReference type="EMBL" id="KXB38160.1"/>
    </source>
</evidence>
<dbReference type="CDD" id="cd01672">
    <property type="entry name" value="TMPK"/>
    <property type="match status" value="1"/>
</dbReference>
<dbReference type="PANTHER" id="PTHR10344">
    <property type="entry name" value="THYMIDYLATE KINASE"/>
    <property type="match status" value="1"/>
</dbReference>
<keyword evidence="6 11" id="KW-0547">Nucleotide-binding</keyword>
<comment type="similarity">
    <text evidence="1 11">Belongs to the thymidylate kinase family.</text>
</comment>
<gene>
    <name evidence="11" type="primary">tmk</name>
    <name evidence="14" type="ORF">CYJ27_06650</name>
    <name evidence="13" type="ORF">HMPREF3187_00090</name>
</gene>
<evidence type="ECO:0000256" key="8">
    <source>
        <dbReference type="ARBA" id="ARBA00022840"/>
    </source>
</evidence>
<evidence type="ECO:0000256" key="2">
    <source>
        <dbReference type="ARBA" id="ARBA00012980"/>
    </source>
</evidence>
<evidence type="ECO:0000313" key="14">
    <source>
        <dbReference type="EMBL" id="PKY91111.1"/>
    </source>
</evidence>
<dbReference type="InterPro" id="IPR018095">
    <property type="entry name" value="Thymidylate_kin_CS"/>
</dbReference>
<dbReference type="GO" id="GO:0006233">
    <property type="term" value="P:dTDP biosynthetic process"/>
    <property type="evidence" value="ECO:0007669"/>
    <property type="project" value="InterPro"/>
</dbReference>
<keyword evidence="5 11" id="KW-0545">Nucleotide biosynthesis</keyword>
<evidence type="ECO:0000313" key="16">
    <source>
        <dbReference type="Proteomes" id="UP000234775"/>
    </source>
</evidence>
<evidence type="ECO:0000256" key="11">
    <source>
        <dbReference type="HAMAP-Rule" id="MF_00165"/>
    </source>
</evidence>
<comment type="catalytic activity">
    <reaction evidence="9 11">
        <text>dTMP + ATP = dTDP + ADP</text>
        <dbReference type="Rhea" id="RHEA:13517"/>
        <dbReference type="ChEBI" id="CHEBI:30616"/>
        <dbReference type="ChEBI" id="CHEBI:58369"/>
        <dbReference type="ChEBI" id="CHEBI:63528"/>
        <dbReference type="ChEBI" id="CHEBI:456216"/>
        <dbReference type="EC" id="2.7.4.9"/>
    </reaction>
</comment>
<dbReference type="Proteomes" id="UP000234775">
    <property type="component" value="Unassembled WGS sequence"/>
</dbReference>
<dbReference type="RefSeq" id="WP_060936297.1">
    <property type="nucleotide sequence ID" value="NZ_CP118095.1"/>
</dbReference>
<feature type="binding site" evidence="11">
    <location>
        <begin position="10"/>
        <end position="17"/>
    </location>
    <ligand>
        <name>ATP</name>
        <dbReference type="ChEBI" id="CHEBI:30616"/>
    </ligand>
</feature>
<accession>A0A133Y4L9</accession>
<dbReference type="PROSITE" id="PS01331">
    <property type="entry name" value="THYMIDYLATE_KINASE"/>
    <property type="match status" value="1"/>
</dbReference>
<dbReference type="STRING" id="87541.AWM71_04195"/>
<dbReference type="PATRIC" id="fig|87541.4.peg.90"/>
<keyword evidence="16" id="KW-1185">Reference proteome</keyword>
<evidence type="ECO:0000256" key="4">
    <source>
        <dbReference type="ARBA" id="ARBA00022679"/>
    </source>
</evidence>
<evidence type="ECO:0000313" key="15">
    <source>
        <dbReference type="Proteomes" id="UP000070422"/>
    </source>
</evidence>
<dbReference type="HAMAP" id="MF_00165">
    <property type="entry name" value="Thymidylate_kinase"/>
    <property type="match status" value="1"/>
</dbReference>
<dbReference type="EC" id="2.7.4.9" evidence="2 11"/>
<dbReference type="EMBL" id="LSCQ01000010">
    <property type="protein sequence ID" value="KXB38160.1"/>
    <property type="molecule type" value="Genomic_DNA"/>
</dbReference>
<dbReference type="AlphaFoldDB" id="A0A133Y4L9"/>
<dbReference type="OrthoDB" id="9774907at2"/>
<dbReference type="GO" id="GO:0005829">
    <property type="term" value="C:cytosol"/>
    <property type="evidence" value="ECO:0007669"/>
    <property type="project" value="TreeGrafter"/>
</dbReference>
<reference evidence="14 16" key="2">
    <citation type="submission" date="2017-12" db="EMBL/GenBank/DDBJ databases">
        <title>Phylogenetic diversity of female urinary microbiome.</title>
        <authorList>
            <person name="Thomas-White K."/>
            <person name="Wolfe A.J."/>
        </authorList>
    </citation>
    <scope>NUCLEOTIDE SEQUENCE [LARGE SCALE GENOMIC DNA]</scope>
    <source>
        <strain evidence="14 16">UMB0844</strain>
    </source>
</reference>
<dbReference type="Pfam" id="PF02223">
    <property type="entry name" value="Thymidylate_kin"/>
    <property type="match status" value="1"/>
</dbReference>
<evidence type="ECO:0000256" key="10">
    <source>
        <dbReference type="ARBA" id="ARBA00057735"/>
    </source>
</evidence>
<dbReference type="PANTHER" id="PTHR10344:SF4">
    <property type="entry name" value="UMP-CMP KINASE 2, MITOCHONDRIAL"/>
    <property type="match status" value="1"/>
</dbReference>
<dbReference type="SUPFAM" id="SSF52540">
    <property type="entry name" value="P-loop containing nucleoside triphosphate hydrolases"/>
    <property type="match status" value="1"/>
</dbReference>
<evidence type="ECO:0000256" key="6">
    <source>
        <dbReference type="ARBA" id="ARBA00022741"/>
    </source>
</evidence>
<keyword evidence="4 11" id="KW-0808">Transferase</keyword>
<reference evidence="13 15" key="1">
    <citation type="submission" date="2016-01" db="EMBL/GenBank/DDBJ databases">
        <authorList>
            <person name="Oliw E.H."/>
        </authorList>
    </citation>
    <scope>NUCLEOTIDE SEQUENCE [LARGE SCALE GENOMIC DNA]</scope>
    <source>
        <strain evidence="13 15">KA00635</strain>
    </source>
</reference>
<dbReference type="FunFam" id="3.40.50.300:FF:000225">
    <property type="entry name" value="Thymidylate kinase"/>
    <property type="match status" value="1"/>
</dbReference>
<dbReference type="Proteomes" id="UP000070422">
    <property type="component" value="Unassembled WGS sequence"/>
</dbReference>
<dbReference type="InterPro" id="IPR039430">
    <property type="entry name" value="Thymidylate_kin-like_dom"/>
</dbReference>
<dbReference type="NCBIfam" id="TIGR00041">
    <property type="entry name" value="DTMP_kinase"/>
    <property type="match status" value="1"/>
</dbReference>
<dbReference type="InterPro" id="IPR027417">
    <property type="entry name" value="P-loop_NTPase"/>
</dbReference>
<name>A0A133Y4L9_9LACT</name>